<dbReference type="EMBL" id="JAJSOF020000029">
    <property type="protein sequence ID" value="KAJ4432323.1"/>
    <property type="molecule type" value="Genomic_DNA"/>
</dbReference>
<keyword evidence="3" id="KW-0540">Nuclease</keyword>
<dbReference type="CDD" id="cd09274">
    <property type="entry name" value="RNase_HI_RT_Ty3"/>
    <property type="match status" value="1"/>
</dbReference>
<dbReference type="InterPro" id="IPR041373">
    <property type="entry name" value="RT_RNaseH"/>
</dbReference>
<protein>
    <recommendedName>
        <fullName evidence="7">Reverse transcriptase RNase H-like domain-containing protein</fullName>
    </recommendedName>
</protein>
<evidence type="ECO:0000313" key="8">
    <source>
        <dbReference type="EMBL" id="KAJ4432323.1"/>
    </source>
</evidence>
<dbReference type="Proteomes" id="UP001148838">
    <property type="component" value="Unassembled WGS sequence"/>
</dbReference>
<keyword evidence="9" id="KW-1185">Reference proteome</keyword>
<evidence type="ECO:0000256" key="6">
    <source>
        <dbReference type="ARBA" id="ARBA00022918"/>
    </source>
</evidence>
<evidence type="ECO:0000256" key="4">
    <source>
        <dbReference type="ARBA" id="ARBA00022759"/>
    </source>
</evidence>
<evidence type="ECO:0000256" key="3">
    <source>
        <dbReference type="ARBA" id="ARBA00022722"/>
    </source>
</evidence>
<comment type="caution">
    <text evidence="8">The sequence shown here is derived from an EMBL/GenBank/DDBJ whole genome shotgun (WGS) entry which is preliminary data.</text>
</comment>
<dbReference type="PANTHER" id="PTHR34072">
    <property type="entry name" value="ENZYMATIC POLYPROTEIN-RELATED"/>
    <property type="match status" value="1"/>
</dbReference>
<reference evidence="8 9" key="1">
    <citation type="journal article" date="2022" name="Allergy">
        <title>Genome assembly and annotation of Periplaneta americana reveal a comprehensive cockroach allergen profile.</title>
        <authorList>
            <person name="Wang L."/>
            <person name="Xiong Q."/>
            <person name="Saelim N."/>
            <person name="Wang L."/>
            <person name="Nong W."/>
            <person name="Wan A.T."/>
            <person name="Shi M."/>
            <person name="Liu X."/>
            <person name="Cao Q."/>
            <person name="Hui J.H.L."/>
            <person name="Sookrung N."/>
            <person name="Leung T.F."/>
            <person name="Tungtrongchitr A."/>
            <person name="Tsui S.K.W."/>
        </authorList>
    </citation>
    <scope>NUCLEOTIDE SEQUENCE [LARGE SCALE GENOMIC DNA]</scope>
    <source>
        <strain evidence="8">PWHHKU_190912</strain>
    </source>
</reference>
<evidence type="ECO:0000256" key="1">
    <source>
        <dbReference type="ARBA" id="ARBA00022679"/>
    </source>
</evidence>
<keyword evidence="6" id="KW-0695">RNA-directed DNA polymerase</keyword>
<dbReference type="Pfam" id="PF17917">
    <property type="entry name" value="RT_RNaseH"/>
    <property type="match status" value="1"/>
</dbReference>
<keyword evidence="1" id="KW-0808">Transferase</keyword>
<evidence type="ECO:0000313" key="9">
    <source>
        <dbReference type="Proteomes" id="UP001148838"/>
    </source>
</evidence>
<name>A0ABQ8SEF7_PERAM</name>
<proteinExistence type="predicted"/>
<keyword evidence="2" id="KW-0548">Nucleotidyltransferase</keyword>
<evidence type="ECO:0000256" key="2">
    <source>
        <dbReference type="ARBA" id="ARBA00022695"/>
    </source>
</evidence>
<gene>
    <name evidence="8" type="ORF">ANN_20942</name>
</gene>
<dbReference type="SUPFAM" id="SSF56672">
    <property type="entry name" value="DNA/RNA polymerases"/>
    <property type="match status" value="1"/>
</dbReference>
<accession>A0ABQ8SEF7</accession>
<evidence type="ECO:0000259" key="7">
    <source>
        <dbReference type="Pfam" id="PF17917"/>
    </source>
</evidence>
<feature type="domain" description="Reverse transcriptase RNase H-like" evidence="7">
    <location>
        <begin position="260"/>
        <end position="358"/>
    </location>
</feature>
<dbReference type="Gene3D" id="3.10.20.370">
    <property type="match status" value="1"/>
</dbReference>
<organism evidence="8 9">
    <name type="scientific">Periplaneta americana</name>
    <name type="common">American cockroach</name>
    <name type="synonym">Blatta americana</name>
    <dbReference type="NCBI Taxonomy" id="6978"/>
    <lineage>
        <taxon>Eukaryota</taxon>
        <taxon>Metazoa</taxon>
        <taxon>Ecdysozoa</taxon>
        <taxon>Arthropoda</taxon>
        <taxon>Hexapoda</taxon>
        <taxon>Insecta</taxon>
        <taxon>Pterygota</taxon>
        <taxon>Neoptera</taxon>
        <taxon>Polyneoptera</taxon>
        <taxon>Dictyoptera</taxon>
        <taxon>Blattodea</taxon>
        <taxon>Blattoidea</taxon>
        <taxon>Blattidae</taxon>
        <taxon>Blattinae</taxon>
        <taxon>Periplaneta</taxon>
    </lineage>
</organism>
<keyword evidence="5" id="KW-0378">Hydrolase</keyword>
<dbReference type="InterPro" id="IPR043502">
    <property type="entry name" value="DNA/RNA_pol_sf"/>
</dbReference>
<evidence type="ECO:0000256" key="5">
    <source>
        <dbReference type="ARBA" id="ARBA00022801"/>
    </source>
</evidence>
<sequence length="478" mass="54300">MYSGGDLWTLEARVILDPESIVDLRSQLSNTGLKLISDNNKASLMSNITDEHLSTAAFERSDRKVSLFGHKPLDSKQHLVHGNMVAYRAKMHLVYITFPKTLVQIGHPANFTHNARAFLGNVFPIREAKNRMTQKDRIKLHACVTRTREMICGFDGWRGIRGVADDGAGSSSFQRNDVMEARGWYDSQAGENSIFKVETVFLGYVISSDGFRPDKREFRALRGSRRRGTGNRWGSAEQEAFDRTKLLFADSILLERPNDSLPFQIYTDASSYGYGAILCQTDEDNKRHVIATASRGLSRTESNASITELEISAVYFALQKFRQYIFNRQIIIFTDHVSLAFLSRCKLTNSRISRYVHEILAHDVTIRHIPGADNIFGDCLSRLNSKSGLPETITAPAYEIAVMKMDSTRNGALTRKFRRIADLQQEDSTIRALMDKAREISQVKDEVYGLRSGILYKLHGRNIQKWKIYIPAVWRMNL</sequence>
<keyword evidence="4" id="KW-0255">Endonuclease</keyword>